<accession>A0ACB8EZ07</accession>
<evidence type="ECO:0000313" key="1">
    <source>
        <dbReference type="EMBL" id="KAH7998027.1"/>
    </source>
</evidence>
<comment type="caution">
    <text evidence="1">The sequence shown here is derived from an EMBL/GenBank/DDBJ whole genome shotgun (WGS) entry which is preliminary data.</text>
</comment>
<proteinExistence type="predicted"/>
<reference evidence="1" key="1">
    <citation type="submission" date="2021-08" db="EMBL/GenBank/DDBJ databases">
        <title>The first chromosome-level gecko genome reveals the dynamic sex chromosomes of Neotropical dwarf geckos (Sphaerodactylidae: Sphaerodactylus).</title>
        <authorList>
            <person name="Pinto B.J."/>
            <person name="Keating S.E."/>
            <person name="Gamble T."/>
        </authorList>
    </citation>
    <scope>NUCLEOTIDE SEQUENCE</scope>
    <source>
        <strain evidence="1">TG3544</strain>
    </source>
</reference>
<dbReference type="EMBL" id="CM037625">
    <property type="protein sequence ID" value="KAH7998027.1"/>
    <property type="molecule type" value="Genomic_DNA"/>
</dbReference>
<sequence length="814" mass="91977">MKTWPMDSRSKLEVVMPFLGKYRPFVGRCCQRCTPKSWESFHKHFTSLGFCNVIKVTEENTRYRGWLVRRISYFLAVCDWQFYNGAPSNLEEKIFHSKRIQDIVSQKGSPGKGDAPVASVSVAQWMKDIHRILCQIQSSLSPFLLRLCSWALLKLLNQMFLNVILHKGQLEMVRRAVKMVDVPVVFLSSHKSELDGLLLPLLLVSQGLSMPRVTWEYKTYTSKHRAWLTHLGGVFLPPAVEQTPDSRMGVLSRAVLASYLEELLLSRQQLLIFLEKPFSGVPQLSASGREWLALVFNALQTGTVPDVLMVPMGLSYDVAPGLICSGQVNHDKPHSLWMLLWTICQAAFQGRGCVRVDFAQPFSLQEYIENSVFRQSHSGKHLEELLLPEVLGKCPMILDCEKLEYRSSDSYGVVELNTKQQTLVDNLSLHSLSSQEKEWVPLGSPHSFVKSIALSVFHITKYNRCAPLILEIIAAVSCSAIMAVGITSALLLHKHQEGVFLSKLMQDFVWLTEEILLRNRDVGFSGQVRHVVLHSLFLLRHCVSLHCLSLGDVLVAPRRTESAVTELSRHSAALLPVFIQEAVAACAINALLVELLPYLGSPEQLRDAVFVLEELHNKVASLVQLLPRDVILWQIAVDKLMLDGLLVAEEVPSLVCDTAQKGLTKRLLSKHMDDFEDTDSDYDEETGKKCFKLSHQENCTEVFMFLCCLLGPLLKTLRRAVVFLGESEWPQPESQYMEKLHQFLVRKANEDCSFDCANKTLAAVSVTIYKELGVLREQPGQTGPILYLSECFVAKENQEKLGKFIEQFIWQSAY</sequence>
<dbReference type="Proteomes" id="UP000827872">
    <property type="component" value="Linkage Group LG12"/>
</dbReference>
<gene>
    <name evidence="1" type="ORF">K3G42_011670</name>
</gene>
<evidence type="ECO:0000313" key="2">
    <source>
        <dbReference type="Proteomes" id="UP000827872"/>
    </source>
</evidence>
<keyword evidence="2" id="KW-1185">Reference proteome</keyword>
<protein>
    <submittedName>
        <fullName evidence="1">Uncharacterized protein</fullName>
    </submittedName>
</protein>
<organism evidence="1 2">
    <name type="scientific">Sphaerodactylus townsendi</name>
    <dbReference type="NCBI Taxonomy" id="933632"/>
    <lineage>
        <taxon>Eukaryota</taxon>
        <taxon>Metazoa</taxon>
        <taxon>Chordata</taxon>
        <taxon>Craniata</taxon>
        <taxon>Vertebrata</taxon>
        <taxon>Euteleostomi</taxon>
        <taxon>Lepidosauria</taxon>
        <taxon>Squamata</taxon>
        <taxon>Bifurcata</taxon>
        <taxon>Gekkota</taxon>
        <taxon>Sphaerodactylidae</taxon>
        <taxon>Sphaerodactylus</taxon>
    </lineage>
</organism>
<name>A0ACB8EZ07_9SAUR</name>